<sequence length="79" mass="8798">MSKEGLQAVVINMINDINDNGELTHPEGEITTPIVRELVSYKGKFNDTIDNLINQFTDIQLFAKNGGIPVLKKILSELK</sequence>
<evidence type="ECO:0000313" key="1">
    <source>
        <dbReference type="EMBL" id="GGJ57341.1"/>
    </source>
</evidence>
<dbReference type="RefSeq" id="WP_188942939.1">
    <property type="nucleotide sequence ID" value="NZ_BMPN01000003.1"/>
</dbReference>
<proteinExistence type="predicted"/>
<accession>A0ABQ2DHJ2</accession>
<dbReference type="EMBL" id="BMPN01000003">
    <property type="protein sequence ID" value="GGJ57341.1"/>
    <property type="molecule type" value="Genomic_DNA"/>
</dbReference>
<gene>
    <name evidence="1" type="ORF">GCM10007111_19400</name>
</gene>
<comment type="caution">
    <text evidence="1">The sequence shown here is derived from an EMBL/GenBank/DDBJ whole genome shotgun (WGS) entry which is preliminary data.</text>
</comment>
<organism evidence="1 2">
    <name type="scientific">Virgibacillus kapii</name>
    <dbReference type="NCBI Taxonomy" id="1638645"/>
    <lineage>
        <taxon>Bacteria</taxon>
        <taxon>Bacillati</taxon>
        <taxon>Bacillota</taxon>
        <taxon>Bacilli</taxon>
        <taxon>Bacillales</taxon>
        <taxon>Bacillaceae</taxon>
        <taxon>Virgibacillus</taxon>
    </lineage>
</organism>
<dbReference type="Proteomes" id="UP000634435">
    <property type="component" value="Unassembled WGS sequence"/>
</dbReference>
<protein>
    <submittedName>
        <fullName evidence="1">Uncharacterized protein</fullName>
    </submittedName>
</protein>
<keyword evidence="2" id="KW-1185">Reference proteome</keyword>
<name>A0ABQ2DHJ2_9BACI</name>
<reference evidence="2" key="1">
    <citation type="journal article" date="2019" name="Int. J. Syst. Evol. Microbiol.">
        <title>The Global Catalogue of Microorganisms (GCM) 10K type strain sequencing project: providing services to taxonomists for standard genome sequencing and annotation.</title>
        <authorList>
            <consortium name="The Broad Institute Genomics Platform"/>
            <consortium name="The Broad Institute Genome Sequencing Center for Infectious Disease"/>
            <person name="Wu L."/>
            <person name="Ma J."/>
        </authorList>
    </citation>
    <scope>NUCLEOTIDE SEQUENCE [LARGE SCALE GENOMIC DNA]</scope>
    <source>
        <strain evidence="2">JCM 30071</strain>
    </source>
</reference>
<evidence type="ECO:0000313" key="2">
    <source>
        <dbReference type="Proteomes" id="UP000634435"/>
    </source>
</evidence>